<keyword evidence="1" id="KW-0812">Transmembrane</keyword>
<keyword evidence="1" id="KW-1133">Transmembrane helix</keyword>
<proteinExistence type="predicted"/>
<evidence type="ECO:0000313" key="3">
    <source>
        <dbReference type="Proteomes" id="UP000325785"/>
    </source>
</evidence>
<keyword evidence="1" id="KW-0472">Membrane</keyword>
<feature type="transmembrane region" description="Helical" evidence="1">
    <location>
        <begin position="21"/>
        <end position="43"/>
    </location>
</feature>
<dbReference type="AlphaFoldDB" id="A0A5P3ADB1"/>
<reference evidence="2 3" key="1">
    <citation type="submission" date="2018-08" db="EMBL/GenBank/DDBJ databases">
        <title>Genetic Globetrotter - A new plasmid hitch-hiking vast phylogenetic and geographic distances.</title>
        <authorList>
            <person name="Vollmers J."/>
            <person name="Petersen J."/>
        </authorList>
    </citation>
    <scope>NUCLEOTIDE SEQUENCE [LARGE SCALE GENOMIC DNA]</scope>
    <source>
        <strain evidence="2 3">DSM 26383</strain>
    </source>
</reference>
<protein>
    <submittedName>
        <fullName evidence="2">Uncharacterized protein</fullName>
    </submittedName>
</protein>
<evidence type="ECO:0000313" key="2">
    <source>
        <dbReference type="EMBL" id="QEW26703.1"/>
    </source>
</evidence>
<dbReference type="KEGG" id="rid:RIdsm_02505"/>
<name>A0A5P3ADB1_9RHOB</name>
<organism evidence="2 3">
    <name type="scientific">Roseovarius indicus</name>
    <dbReference type="NCBI Taxonomy" id="540747"/>
    <lineage>
        <taxon>Bacteria</taxon>
        <taxon>Pseudomonadati</taxon>
        <taxon>Pseudomonadota</taxon>
        <taxon>Alphaproteobacteria</taxon>
        <taxon>Rhodobacterales</taxon>
        <taxon>Roseobacteraceae</taxon>
        <taxon>Roseovarius</taxon>
    </lineage>
</organism>
<gene>
    <name evidence="2" type="ORF">RIdsm_02505</name>
</gene>
<dbReference type="EMBL" id="CP031598">
    <property type="protein sequence ID" value="QEW26703.1"/>
    <property type="molecule type" value="Genomic_DNA"/>
</dbReference>
<evidence type="ECO:0000256" key="1">
    <source>
        <dbReference type="SAM" id="Phobius"/>
    </source>
</evidence>
<dbReference type="Proteomes" id="UP000325785">
    <property type="component" value="Chromosome"/>
</dbReference>
<sequence>MTHHSTTTWKHMPRKQAKRHGYVYATIIGLPVAMVMACTLSLFHGG</sequence>
<accession>A0A5P3ADB1</accession>